<dbReference type="InterPro" id="IPR015943">
    <property type="entry name" value="WD40/YVTN_repeat-like_dom_sf"/>
</dbReference>
<evidence type="ECO:0000256" key="5">
    <source>
        <dbReference type="PROSITE-ProRule" id="PRU00221"/>
    </source>
</evidence>
<sequence length="1928" mass="213436">MTKSLTTTEFPPSTMELDLDAFLNSPLTSDDDDDDNENPNSVPHRTIDEILNASDSSTSSSPPTSPQSIHIRAADPKQEVSQSVNDAVSVSFPKAPSESSISETLTVQSKPGSFARVRPGGGFSDDTLRRALPSLFGGVRPNAKPGAALAAAAAASRALPTPHAAAIKSRRAAISHVVSDGSDSANGIRDEKMGDFQSTEVLEGVKDEGFGDVSHVKEVESEAENVAQVDGLRVSDHDEELAETSTSISNSNVEPVNIDEDASNANLNENASVVDENNSEVLDADGSEDKGGHSLDEFHEKRKFEEDSTMEALETRDLGKEMHGLKDDEDTSSLSDITELVEERIGQLESRRITKRAEQKSRASMKPLELAEELEKKNASTGLHWEEGAAAQPMRLEGVRRGSTTLGYFDIESDNTITRTISSHLCRRDYGSPQVLAVHTSYIAVGMSKGVILVVPSKYSCYNPDHMDAKTLMLGVQGDRSHASVTSMCFNQQGDLLLAGYGDGHITVWDIQRSSAAKVITGEHTSPIVHTLFLGQDSQVTRQFKAVTGDSKGLVLLHAFSVVPLLNRFTIKTQCLLDGQKTGIVLSASPLLLDEFSGVASLSSQGNNAVSSSSLGSMVGGVVGGDAGWKLFNEASSLVEEGVVIFVTHQTALVVRLTPTLEVYAQLSKPDGVREGAMPYTAWKCMTQSHDSPTENMPVEAAERVSLLAIAWDRKVQVAKLVKSELKVYGKWSVDSPVLGLAWLDDQMLVVLTLTGQLCLFTKDGTVIHQTRFSVDGSGGDDLVSYHTHFINIFGNPEKAYHNCIAVRGASVYVLGPMHLVICRLLPWKERIQVLKKAGDWMGALNMAMTLYDGQAHGVIDLPRSLDAVQEAIMSYLVELLLSYVDEVFSYISVAFCNQIEKVEQLENPNSRSSSVHSEIKEQYTRVGGVAVEFCVHIKRTDILFDEIFSKFVAVQQTDTFLELLEPYILRDMLGSLPPEIMQALVEHYSSKGWLQRVEQCVLHMDISSLDFNQVVRLCREHGLYGALVYLFNKGLNDFRAPLEELFVVLRNSLKESAAALGYRMLVYLKYCFSGLAFPPGQGTLPTTRLPSLRAELLQFLLEKSDALNSQAVSSLSSGGAYLNLYHLLQLDTEATLDVLRCAFVEDEIPKPNFSLHDSADENMEVKKEDNGCKSLLVQDTLNALVHILNRDIFQTERSGSEDVMGSVEEWPSKKDIGHIYEFIAYYVACRRANVSKSVLSQILEYLTSQNTFSPSVSTHRIISKRREKQVLALLEVVPETDWNDSHVLDLCEKAQFYQVCGLIHSIRHQYLAALDSYMKDVDEPIHAFSFINKTLLQLSDSEHAVFQSAVISRIPELVDLSREGSFFLVIDHFNKEASHILSELHSHPRSLFLYLKTVIEVHLSGTLKFSYLRQDDFMDSSDGRRLKDQSRALEFYMEKISDFPKFLRNNPVEVTDDMIELYLELLCQYEPDSVLKFLETFDSYRVEHCLRLCQEYGIIDAAAFLLERVGDVGSALLLTLSGLDSKFVELDTALGGLVSNGALSSAAGREDFCTVLHMKEVNAIHNILNACIGLCQRNTPRYPEESETLWFRLLDSFCDPLMDSYGDEMVSGGMLPPESSASHEDEEAGMVKWRISKSHRGAHILRKLFSRFIKEIVEGMIGYVRLPTIMSKLLSDNGSQEFGDFKLTILGMLGIYGFERRILDTAKSLIEDDTFYTMSLLKKGASHAYAPRSFICCICNCLFMKDSSSFSIRVFNCGHATHLQCEVPENEATSRGTSSGCPICMPKKKSQKAKNKSILPDNGLVSKFSSRPQQARGTNILHLHESDASENPYGLQPISRFEILASLQKDQRLAQIENIPQLRLAPPAVYHERVKKGTDIFTGESSNGLAKIEKPGKIRQLRELRVKGSSRFPLKSSIFGKQKSSKR</sequence>
<dbReference type="OrthoDB" id="289913at2759"/>
<dbReference type="InterPro" id="IPR001841">
    <property type="entry name" value="Znf_RING"/>
</dbReference>
<comment type="similarity">
    <text evidence="1">Belongs to the VPS8 family.</text>
</comment>
<gene>
    <name evidence="8" type="ORF">FH972_003736</name>
</gene>
<dbReference type="GO" id="GO:0005770">
    <property type="term" value="C:late endosome"/>
    <property type="evidence" value="ECO:0007669"/>
    <property type="project" value="TreeGrafter"/>
</dbReference>
<dbReference type="PANTHER" id="PTHR12616:SF8">
    <property type="entry name" value="VACUOLAR PROTEIN SORTING-ASSOCIATED PROTEIN 8 HOMOLOG"/>
    <property type="match status" value="1"/>
</dbReference>
<dbReference type="InterPro" id="IPR019775">
    <property type="entry name" value="WD40_repeat_CS"/>
</dbReference>
<dbReference type="PANTHER" id="PTHR12616">
    <property type="entry name" value="VACUOLAR PROTEIN SORTING VPS41"/>
    <property type="match status" value="1"/>
</dbReference>
<dbReference type="Gene3D" id="2.130.10.10">
    <property type="entry name" value="YVTN repeat-like/Quinoprotein amine dehydrogenase"/>
    <property type="match status" value="1"/>
</dbReference>
<keyword evidence="4" id="KW-0479">Metal-binding</keyword>
<feature type="compositionally biased region" description="Polar residues" evidence="6">
    <location>
        <begin position="97"/>
        <end position="111"/>
    </location>
</feature>
<feature type="region of interest" description="Disordered" evidence="6">
    <location>
        <begin position="270"/>
        <end position="309"/>
    </location>
</feature>
<dbReference type="PROSITE" id="PS50089">
    <property type="entry name" value="ZF_RING_2"/>
    <property type="match status" value="1"/>
</dbReference>
<feature type="compositionally biased region" description="Polar residues" evidence="6">
    <location>
        <begin position="1"/>
        <end position="11"/>
    </location>
</feature>
<feature type="region of interest" description="Disordered" evidence="6">
    <location>
        <begin position="219"/>
        <end position="256"/>
    </location>
</feature>
<feature type="compositionally biased region" description="Low complexity" evidence="6">
    <location>
        <begin position="54"/>
        <end position="68"/>
    </location>
</feature>
<evidence type="ECO:0000313" key="8">
    <source>
        <dbReference type="EMBL" id="KAE7999288.1"/>
    </source>
</evidence>
<dbReference type="Pfam" id="PF12816">
    <property type="entry name" value="TPR_Vps8"/>
    <property type="match status" value="1"/>
</dbReference>
<dbReference type="PROSITE" id="PS00678">
    <property type="entry name" value="WD_REPEATS_1"/>
    <property type="match status" value="1"/>
</dbReference>
<evidence type="ECO:0000259" key="7">
    <source>
        <dbReference type="PROSITE" id="PS50089"/>
    </source>
</evidence>
<keyword evidence="4" id="KW-0863">Zinc-finger</keyword>
<dbReference type="GO" id="GO:0006623">
    <property type="term" value="P:protein targeting to vacuole"/>
    <property type="evidence" value="ECO:0007669"/>
    <property type="project" value="InterPro"/>
</dbReference>
<evidence type="ECO:0000256" key="4">
    <source>
        <dbReference type="PROSITE-ProRule" id="PRU00175"/>
    </source>
</evidence>
<dbReference type="SMART" id="SM00320">
    <property type="entry name" value="WD40"/>
    <property type="match status" value="2"/>
</dbReference>
<dbReference type="InterPro" id="IPR045111">
    <property type="entry name" value="Vps41/Vps8"/>
</dbReference>
<feature type="compositionally biased region" description="Polar residues" evidence="6">
    <location>
        <begin position="243"/>
        <end position="254"/>
    </location>
</feature>
<keyword evidence="2 5" id="KW-0853">WD repeat</keyword>
<feature type="repeat" description="WD" evidence="5">
    <location>
        <begin position="485"/>
        <end position="519"/>
    </location>
</feature>
<dbReference type="InterPro" id="IPR001680">
    <property type="entry name" value="WD40_rpt"/>
</dbReference>
<accession>A0A5N6QIW8</accession>
<keyword evidence="9" id="KW-1185">Reference proteome</keyword>
<name>A0A5N6QIW8_9ROSI</name>
<evidence type="ECO:0000256" key="2">
    <source>
        <dbReference type="ARBA" id="ARBA00022574"/>
    </source>
</evidence>
<dbReference type="SUPFAM" id="SSF50978">
    <property type="entry name" value="WD40 repeat-like"/>
    <property type="match status" value="1"/>
</dbReference>
<organism evidence="8 9">
    <name type="scientific">Carpinus fangiana</name>
    <dbReference type="NCBI Taxonomy" id="176857"/>
    <lineage>
        <taxon>Eukaryota</taxon>
        <taxon>Viridiplantae</taxon>
        <taxon>Streptophyta</taxon>
        <taxon>Embryophyta</taxon>
        <taxon>Tracheophyta</taxon>
        <taxon>Spermatophyta</taxon>
        <taxon>Magnoliopsida</taxon>
        <taxon>eudicotyledons</taxon>
        <taxon>Gunneridae</taxon>
        <taxon>Pentapetalae</taxon>
        <taxon>rosids</taxon>
        <taxon>fabids</taxon>
        <taxon>Fagales</taxon>
        <taxon>Betulaceae</taxon>
        <taxon>Carpinus</taxon>
    </lineage>
</organism>
<dbReference type="EMBL" id="CM017321">
    <property type="protein sequence ID" value="KAE7999288.1"/>
    <property type="molecule type" value="Genomic_DNA"/>
</dbReference>
<keyword evidence="4" id="KW-0862">Zinc</keyword>
<reference evidence="8 9" key="1">
    <citation type="submission" date="2019-06" db="EMBL/GenBank/DDBJ databases">
        <title>A chromosomal-level reference genome of Carpinus fangiana (Coryloideae, Betulaceae).</title>
        <authorList>
            <person name="Yang X."/>
            <person name="Wang Z."/>
            <person name="Zhang L."/>
            <person name="Hao G."/>
            <person name="Liu J."/>
            <person name="Yang Y."/>
        </authorList>
    </citation>
    <scope>NUCLEOTIDE SEQUENCE [LARGE SCALE GENOMIC DNA]</scope>
    <source>
        <strain evidence="8">Cfa_2016G</strain>
        <tissue evidence="8">Leaf</tissue>
    </source>
</reference>
<proteinExistence type="inferred from homology"/>
<dbReference type="GO" id="GO:0008270">
    <property type="term" value="F:zinc ion binding"/>
    <property type="evidence" value="ECO:0007669"/>
    <property type="project" value="UniProtKB-KW"/>
</dbReference>
<dbReference type="GO" id="GO:0030897">
    <property type="term" value="C:HOPS complex"/>
    <property type="evidence" value="ECO:0007669"/>
    <property type="project" value="TreeGrafter"/>
</dbReference>
<feature type="compositionally biased region" description="Polar residues" evidence="6">
    <location>
        <begin position="79"/>
        <end position="88"/>
    </location>
</feature>
<evidence type="ECO:0000256" key="3">
    <source>
        <dbReference type="ARBA" id="ARBA00022737"/>
    </source>
</evidence>
<dbReference type="GO" id="GO:0034058">
    <property type="term" value="P:endosomal vesicle fusion"/>
    <property type="evidence" value="ECO:0007669"/>
    <property type="project" value="TreeGrafter"/>
</dbReference>
<dbReference type="InterPro" id="IPR025941">
    <property type="entry name" value="Vps8_central_dom"/>
</dbReference>
<keyword evidence="3" id="KW-0677">Repeat</keyword>
<protein>
    <recommendedName>
        <fullName evidence="7">RING-type domain-containing protein</fullName>
    </recommendedName>
</protein>
<evidence type="ECO:0000256" key="6">
    <source>
        <dbReference type="SAM" id="MobiDB-lite"/>
    </source>
</evidence>
<dbReference type="Pfam" id="PF23410">
    <property type="entry name" value="Beta-prop_VPS8"/>
    <property type="match status" value="1"/>
</dbReference>
<feature type="compositionally biased region" description="Basic and acidic residues" evidence="6">
    <location>
        <begin position="287"/>
        <end position="306"/>
    </location>
</feature>
<dbReference type="PROSITE" id="PS50082">
    <property type="entry name" value="WD_REPEATS_2"/>
    <property type="match status" value="1"/>
</dbReference>
<feature type="region of interest" description="Disordered" evidence="6">
    <location>
        <begin position="1"/>
        <end position="124"/>
    </location>
</feature>
<dbReference type="InterPro" id="IPR036322">
    <property type="entry name" value="WD40_repeat_dom_sf"/>
</dbReference>
<feature type="domain" description="RING-type" evidence="7">
    <location>
        <begin position="1737"/>
        <end position="1785"/>
    </location>
</feature>
<feature type="compositionally biased region" description="Polar residues" evidence="6">
    <location>
        <begin position="270"/>
        <end position="280"/>
    </location>
</feature>
<evidence type="ECO:0000256" key="1">
    <source>
        <dbReference type="ARBA" id="ARBA00009422"/>
    </source>
</evidence>
<dbReference type="Proteomes" id="UP000327013">
    <property type="component" value="Chromosome 1"/>
</dbReference>
<evidence type="ECO:0000313" key="9">
    <source>
        <dbReference type="Proteomes" id="UP000327013"/>
    </source>
</evidence>
<dbReference type="Pfam" id="PF23556">
    <property type="entry name" value="TPR_Vps41"/>
    <property type="match status" value="1"/>
</dbReference>